<dbReference type="GO" id="GO:0005634">
    <property type="term" value="C:nucleus"/>
    <property type="evidence" value="ECO:0007669"/>
    <property type="project" value="UniProtKB-SubCell"/>
</dbReference>
<dbReference type="GeneID" id="54298614"/>
<dbReference type="PROSITE" id="PS51479">
    <property type="entry name" value="ZF_RTR1"/>
    <property type="match status" value="1"/>
</dbReference>
<keyword evidence="4 12" id="KW-0863">Zinc-finger</keyword>
<dbReference type="RefSeq" id="XP_033393778.1">
    <property type="nucleotide sequence ID" value="XM_033541118.1"/>
</dbReference>
<protein>
    <recommendedName>
        <fullName evidence="12">RNA polymerase II subunit B1 CTD phosphatase RPAP2 homolog</fullName>
        <ecNumber evidence="12">3.1.3.16</ecNumber>
    </recommendedName>
</protein>
<keyword evidence="16" id="KW-1185">Reference proteome</keyword>
<comment type="function">
    <text evidence="12">Putative RNA polymerase II subunit B1 C-terminal domain (CTD) phosphatase involved in RNA polymerase II transcription regulation.</text>
</comment>
<proteinExistence type="inferred from homology"/>
<dbReference type="Proteomes" id="UP000799438">
    <property type="component" value="Unassembled WGS sequence"/>
</dbReference>
<evidence type="ECO:0000256" key="11">
    <source>
        <dbReference type="PROSITE-ProRule" id="PRU00812"/>
    </source>
</evidence>
<evidence type="ECO:0000256" key="5">
    <source>
        <dbReference type="ARBA" id="ARBA00022801"/>
    </source>
</evidence>
<comment type="catalytic activity">
    <reaction evidence="10 12">
        <text>O-phospho-L-threonyl-[protein] + H2O = L-threonyl-[protein] + phosphate</text>
        <dbReference type="Rhea" id="RHEA:47004"/>
        <dbReference type="Rhea" id="RHEA-COMP:11060"/>
        <dbReference type="Rhea" id="RHEA-COMP:11605"/>
        <dbReference type="ChEBI" id="CHEBI:15377"/>
        <dbReference type="ChEBI" id="CHEBI:30013"/>
        <dbReference type="ChEBI" id="CHEBI:43474"/>
        <dbReference type="ChEBI" id="CHEBI:61977"/>
        <dbReference type="EC" id="3.1.3.16"/>
    </reaction>
</comment>
<keyword evidence="7 12" id="KW-0904">Protein phosphatase</keyword>
<dbReference type="InterPro" id="IPR038534">
    <property type="entry name" value="Rtr1/RPAP2_sf"/>
</dbReference>
<dbReference type="GO" id="GO:0008270">
    <property type="term" value="F:zinc ion binding"/>
    <property type="evidence" value="ECO:0007669"/>
    <property type="project" value="UniProtKB-KW"/>
</dbReference>
<dbReference type="GO" id="GO:0008420">
    <property type="term" value="F:RNA polymerase II CTD heptapeptide repeat phosphatase activity"/>
    <property type="evidence" value="ECO:0007669"/>
    <property type="project" value="UniProtKB-UniRule"/>
</dbReference>
<dbReference type="EC" id="3.1.3.16" evidence="12"/>
<dbReference type="AlphaFoldDB" id="A0A6A6B476"/>
<evidence type="ECO:0000256" key="8">
    <source>
        <dbReference type="ARBA" id="ARBA00023242"/>
    </source>
</evidence>
<keyword evidence="8 12" id="KW-0539">Nucleus</keyword>
<evidence type="ECO:0000313" key="16">
    <source>
        <dbReference type="Proteomes" id="UP000799438"/>
    </source>
</evidence>
<evidence type="ECO:0000259" key="14">
    <source>
        <dbReference type="PROSITE" id="PS51479"/>
    </source>
</evidence>
<dbReference type="Gene3D" id="1.25.40.820">
    <property type="match status" value="1"/>
</dbReference>
<dbReference type="Pfam" id="PF04181">
    <property type="entry name" value="RPAP2_Rtr1"/>
    <property type="match status" value="1"/>
</dbReference>
<comment type="catalytic activity">
    <reaction evidence="9 12">
        <text>O-phospho-L-seryl-[protein] + H2O = L-seryl-[protein] + phosphate</text>
        <dbReference type="Rhea" id="RHEA:20629"/>
        <dbReference type="Rhea" id="RHEA-COMP:9863"/>
        <dbReference type="Rhea" id="RHEA-COMP:11604"/>
        <dbReference type="ChEBI" id="CHEBI:15377"/>
        <dbReference type="ChEBI" id="CHEBI:29999"/>
        <dbReference type="ChEBI" id="CHEBI:43474"/>
        <dbReference type="ChEBI" id="CHEBI:83421"/>
        <dbReference type="EC" id="3.1.3.16"/>
    </reaction>
</comment>
<dbReference type="InterPro" id="IPR039693">
    <property type="entry name" value="Rtr1/RPAP2"/>
</dbReference>
<dbReference type="EMBL" id="ML995498">
    <property type="protein sequence ID" value="KAF2138065.1"/>
    <property type="molecule type" value="Genomic_DNA"/>
</dbReference>
<accession>A0A6A6B476</accession>
<dbReference type="PANTHER" id="PTHR14732:SF0">
    <property type="entry name" value="RNA POLYMERASE II SUBUNIT B1 CTD PHOSPHATASE RPAP2-RELATED"/>
    <property type="match status" value="1"/>
</dbReference>
<evidence type="ECO:0000313" key="15">
    <source>
        <dbReference type="EMBL" id="KAF2138065.1"/>
    </source>
</evidence>
<name>A0A6A6B476_9PEZI</name>
<dbReference type="InterPro" id="IPR007308">
    <property type="entry name" value="Rtr1/RPAP2_dom"/>
</dbReference>
<dbReference type="GO" id="GO:0043175">
    <property type="term" value="F:RNA polymerase core enzyme binding"/>
    <property type="evidence" value="ECO:0007669"/>
    <property type="project" value="UniProtKB-UniRule"/>
</dbReference>
<feature type="domain" description="RTR1-type" evidence="14">
    <location>
        <begin position="113"/>
        <end position="200"/>
    </location>
</feature>
<evidence type="ECO:0000256" key="12">
    <source>
        <dbReference type="RuleBase" id="RU367080"/>
    </source>
</evidence>
<evidence type="ECO:0000256" key="4">
    <source>
        <dbReference type="ARBA" id="ARBA00022771"/>
    </source>
</evidence>
<keyword evidence="6 12" id="KW-0862">Zinc</keyword>
<comment type="subcellular location">
    <subcellularLocation>
        <location evidence="1 12">Nucleus</location>
    </subcellularLocation>
</comment>
<feature type="region of interest" description="Disordered" evidence="13">
    <location>
        <begin position="1"/>
        <end position="58"/>
    </location>
</feature>
<keyword evidence="3 12" id="KW-0479">Metal-binding</keyword>
<reference evidence="15" key="1">
    <citation type="journal article" date="2020" name="Stud. Mycol.">
        <title>101 Dothideomycetes genomes: a test case for predicting lifestyles and emergence of pathogens.</title>
        <authorList>
            <person name="Haridas S."/>
            <person name="Albert R."/>
            <person name="Binder M."/>
            <person name="Bloem J."/>
            <person name="Labutti K."/>
            <person name="Salamov A."/>
            <person name="Andreopoulos B."/>
            <person name="Baker S."/>
            <person name="Barry K."/>
            <person name="Bills G."/>
            <person name="Bluhm B."/>
            <person name="Cannon C."/>
            <person name="Castanera R."/>
            <person name="Culley D."/>
            <person name="Daum C."/>
            <person name="Ezra D."/>
            <person name="Gonzalez J."/>
            <person name="Henrissat B."/>
            <person name="Kuo A."/>
            <person name="Liang C."/>
            <person name="Lipzen A."/>
            <person name="Lutzoni F."/>
            <person name="Magnuson J."/>
            <person name="Mondo S."/>
            <person name="Nolan M."/>
            <person name="Ohm R."/>
            <person name="Pangilinan J."/>
            <person name="Park H.-J."/>
            <person name="Ramirez L."/>
            <person name="Alfaro M."/>
            <person name="Sun H."/>
            <person name="Tritt A."/>
            <person name="Yoshinaga Y."/>
            <person name="Zwiers L.-H."/>
            <person name="Turgeon B."/>
            <person name="Goodwin S."/>
            <person name="Spatafora J."/>
            <person name="Crous P."/>
            <person name="Grigoriev I."/>
        </authorList>
    </citation>
    <scope>NUCLEOTIDE SEQUENCE</scope>
    <source>
        <strain evidence="15">CBS 121167</strain>
    </source>
</reference>
<evidence type="ECO:0000256" key="2">
    <source>
        <dbReference type="ARBA" id="ARBA00005676"/>
    </source>
</evidence>
<evidence type="ECO:0000256" key="9">
    <source>
        <dbReference type="ARBA" id="ARBA00047761"/>
    </source>
</evidence>
<feature type="compositionally biased region" description="Low complexity" evidence="13">
    <location>
        <begin position="23"/>
        <end position="54"/>
    </location>
</feature>
<evidence type="ECO:0000256" key="7">
    <source>
        <dbReference type="ARBA" id="ARBA00022912"/>
    </source>
</evidence>
<organism evidence="15 16">
    <name type="scientific">Aplosporella prunicola CBS 121167</name>
    <dbReference type="NCBI Taxonomy" id="1176127"/>
    <lineage>
        <taxon>Eukaryota</taxon>
        <taxon>Fungi</taxon>
        <taxon>Dikarya</taxon>
        <taxon>Ascomycota</taxon>
        <taxon>Pezizomycotina</taxon>
        <taxon>Dothideomycetes</taxon>
        <taxon>Dothideomycetes incertae sedis</taxon>
        <taxon>Botryosphaeriales</taxon>
        <taxon>Aplosporellaceae</taxon>
        <taxon>Aplosporella</taxon>
    </lineage>
</organism>
<evidence type="ECO:0000256" key="3">
    <source>
        <dbReference type="ARBA" id="ARBA00022723"/>
    </source>
</evidence>
<dbReference type="PANTHER" id="PTHR14732">
    <property type="entry name" value="RNA POLYMERASE II SUBUNIT B1 CTD PHOSPHATASE RPAP2-RELATED"/>
    <property type="match status" value="1"/>
</dbReference>
<sequence>MSHPRFNPSAVLPKSILKKINGPAADTAPAHAPAHAPARAPARAPPRSATALAPDPREQRNREIALYHANLIQQQKDTEARILDAIIQLLDFPSSPDADPARPSDADASQFLSLITDFQPSDYDSLIEERKCADLCAYALCPKPPYVNPKGGKKKFIIGKGNNLTILPREKVELWCSEDCARRALYVKVQLNEEPAWLRRGGVIDPLELLAEKPTSTPEAESTRHVENLHKAMANLALERGEGKISSKSVGLVKDTIIEKEDVAPAPAPSAGDLAKSLAHMDIEGYEPHTDTAGNLVERDADGDWVL</sequence>
<evidence type="ECO:0000256" key="1">
    <source>
        <dbReference type="ARBA" id="ARBA00004123"/>
    </source>
</evidence>
<evidence type="ECO:0000256" key="13">
    <source>
        <dbReference type="SAM" id="MobiDB-lite"/>
    </source>
</evidence>
<keyword evidence="5 12" id="KW-0378">Hydrolase</keyword>
<evidence type="ECO:0000256" key="6">
    <source>
        <dbReference type="ARBA" id="ARBA00022833"/>
    </source>
</evidence>
<dbReference type="GO" id="GO:0005737">
    <property type="term" value="C:cytoplasm"/>
    <property type="evidence" value="ECO:0007669"/>
    <property type="project" value="TreeGrafter"/>
</dbReference>
<dbReference type="OrthoDB" id="2590500at2759"/>
<evidence type="ECO:0000256" key="10">
    <source>
        <dbReference type="ARBA" id="ARBA00048336"/>
    </source>
</evidence>
<gene>
    <name evidence="15" type="ORF">K452DRAFT_291105</name>
</gene>
<comment type="similarity">
    <text evidence="2 11 12">Belongs to the RPAP2 family.</text>
</comment>